<dbReference type="InterPro" id="IPR043020">
    <property type="entry name" value="GCM_large"/>
</dbReference>
<dbReference type="GO" id="GO:0042063">
    <property type="term" value="P:gliogenesis"/>
    <property type="evidence" value="ECO:0007669"/>
    <property type="project" value="TreeGrafter"/>
</dbReference>
<dbReference type="Gene3D" id="2.20.25.670">
    <property type="entry name" value="GCM domain, large subdomain"/>
    <property type="match status" value="1"/>
</dbReference>
<dbReference type="InterPro" id="IPR003902">
    <property type="entry name" value="Tscrpt_reg_GCM"/>
</dbReference>
<dbReference type="AlphaFoldDB" id="A0A0P0UPF6"/>
<feature type="compositionally biased region" description="Basic and acidic residues" evidence="6">
    <location>
        <begin position="1"/>
        <end position="15"/>
    </location>
</feature>
<dbReference type="PROSITE" id="PS50807">
    <property type="entry name" value="GCM"/>
    <property type="match status" value="1"/>
</dbReference>
<dbReference type="GO" id="GO:0005634">
    <property type="term" value="C:nucleus"/>
    <property type="evidence" value="ECO:0007669"/>
    <property type="project" value="TreeGrafter"/>
</dbReference>
<proteinExistence type="evidence at transcript level"/>
<keyword evidence="2" id="KW-0805">Transcription regulation</keyword>
<name>A0A0P0UPF6_ECHCD</name>
<feature type="region of interest" description="Disordered" evidence="6">
    <location>
        <begin position="1"/>
        <end position="25"/>
    </location>
</feature>
<feature type="domain" description="GCM" evidence="7">
    <location>
        <begin position="132"/>
        <end position="290"/>
    </location>
</feature>
<dbReference type="GO" id="GO:0001228">
    <property type="term" value="F:DNA-binding transcription activator activity, RNA polymerase II-specific"/>
    <property type="evidence" value="ECO:0007669"/>
    <property type="project" value="InterPro"/>
</dbReference>
<dbReference type="GO" id="GO:0000978">
    <property type="term" value="F:RNA polymerase II cis-regulatory region sequence-specific DNA binding"/>
    <property type="evidence" value="ECO:0007669"/>
    <property type="project" value="TreeGrafter"/>
</dbReference>
<dbReference type="EMBL" id="LC011959">
    <property type="protein sequence ID" value="BAS66823.1"/>
    <property type="molecule type" value="mRNA"/>
</dbReference>
<evidence type="ECO:0000256" key="6">
    <source>
        <dbReference type="SAM" id="MobiDB-lite"/>
    </source>
</evidence>
<dbReference type="Gene3D" id="3.30.70.3530">
    <property type="entry name" value="GCM motif"/>
    <property type="match status" value="1"/>
</dbReference>
<dbReference type="PANTHER" id="PTHR12414">
    <property type="entry name" value="GLIAL CELLS MISSING RELATED/GLIDE"/>
    <property type="match status" value="1"/>
</dbReference>
<organism evidence="8">
    <name type="scientific">Echinocardium cordatum</name>
    <name type="common">Common heart urchin</name>
    <name type="synonym">Echinus cordatum</name>
    <dbReference type="NCBI Taxonomy" id="39298"/>
    <lineage>
        <taxon>Eukaryota</taxon>
        <taxon>Metazoa</taxon>
        <taxon>Echinodermata</taxon>
        <taxon>Eleutherozoa</taxon>
        <taxon>Echinozoa</taxon>
        <taxon>Echinoidea</taxon>
        <taxon>Euechinoidea</taxon>
        <taxon>Atelostomata</taxon>
        <taxon>Spatangoida</taxon>
        <taxon>Loveniidae</taxon>
        <taxon>Echinocardium</taxon>
    </lineage>
</organism>
<keyword evidence="1" id="KW-0217">Developmental protein</keyword>
<dbReference type="SUPFAM" id="SSF90073">
    <property type="entry name" value="GCM domain"/>
    <property type="match status" value="1"/>
</dbReference>
<evidence type="ECO:0000256" key="4">
    <source>
        <dbReference type="ARBA" id="ARBA00023163"/>
    </source>
</evidence>
<reference evidence="8" key="1">
    <citation type="journal article" date="2015" name="Gene Expr. Patterns">
        <title>Expession patterns of mesenchyme specification genes in two distantly related echinoids, Glyptocidaris crenularis and Echinocardium cordatum.</title>
        <authorList>
            <person name="Yamazaki A."/>
            <person name="Minokawa T."/>
        </authorList>
    </citation>
    <scope>NUCLEOTIDE SEQUENCE</scope>
</reference>
<evidence type="ECO:0000256" key="3">
    <source>
        <dbReference type="ARBA" id="ARBA00023125"/>
    </source>
</evidence>
<feature type="compositionally biased region" description="Basic and acidic residues" evidence="6">
    <location>
        <begin position="561"/>
        <end position="576"/>
    </location>
</feature>
<keyword evidence="3" id="KW-0238">DNA-binding</keyword>
<feature type="compositionally biased region" description="Basic and acidic residues" evidence="6">
    <location>
        <begin position="123"/>
        <end position="135"/>
    </location>
</feature>
<dbReference type="PANTHER" id="PTHR12414:SF8">
    <property type="entry name" value="TRANSCRIPTION FACTOR GLIAL CELLS MISSING-RELATED"/>
    <property type="match status" value="1"/>
</dbReference>
<feature type="region of interest" description="Disordered" evidence="6">
    <location>
        <begin position="661"/>
        <end position="728"/>
    </location>
</feature>
<sequence>MEDHLESGRLAESDSKPTAISTPKPVINQALLQPHSSPPLLHPSLPLPLLPVSSTPQSVSNSIAESSKPVVSSQRSSTRTSSSTSRMVQKVTPKHEIVSAAAAAACVTGAPGTMPKSSASTRWSEKRGRSKGDRDEWKKLKKMKIEKYDEFCEWIDGDATMRYRPKDIDARKHLSGWAMRNTNNHNKKVLKKSCLGVFLCSKGCQTASGEFVSVRPATSDRARKKQGDKKCPRTGCDGKLFHQICAGKSGYPVTHFWRVTDTVILFQAKGVHDHPRPDVVKTTSQAKMALLEYHRMHRHERPKEICKKVGVHIHKSFSRVDRVARQLREVQGGDGTETVAELPNMPKAEPTSNYSLRSHARAVWNTTTQRQNEAENHHYVTGQGNFAGTYNTRQGYNSYYPTIQPQGADNTWSQYTGLEEYASTAFQSYRPAETHQPVAAYHPSGYPFNPPVHSSDPATYDYNFGGNAAMTTPVATAKLHEGMDMGLVHSEEVRPGASMYHGYPVEFASMLTNQTTAIDQPQMTTSYVSSDMTSPQQGHVMAVKQPIVSPLKRPAPPDLHSLQEAKQPRLSHDQTATRESSTIKLSDHTPTINIDLSNFSDIFDIPSGLGEEGLAGRPKTPVYQSLSPAVPKTESDAAAAGAPSTVSQIAIFKDELRNSPVLSEDGHHNSSVVVDSGSSSVGSPASSVCSHATATPPQVQSPPHPPVLTTLSTHSHTGAPTTAAPGEDGGFLEQLVSMYLPKEEKPISKNEFQVYTDSQTGNRTYGYRHEDMQYHPQHHGSSLEHMLTSGQQQRVPTHSTHHEENFYDRNQVYRNTTAAGPVTESLISPLMSAGHFDYTTSITDYYNSQLQAAAASTTSTAGVVSTSDSPLSAFTPSYQTSLTPSTSTVFGHMTNKYLL</sequence>
<feature type="compositionally biased region" description="Polar residues" evidence="6">
    <location>
        <begin position="709"/>
        <end position="720"/>
    </location>
</feature>
<evidence type="ECO:0000256" key="1">
    <source>
        <dbReference type="ARBA" id="ARBA00022473"/>
    </source>
</evidence>
<feature type="region of interest" description="Disordered" evidence="6">
    <location>
        <begin position="109"/>
        <end position="135"/>
    </location>
</feature>
<keyword evidence="4" id="KW-0804">Transcription</keyword>
<feature type="region of interest" description="Disordered" evidence="6">
    <location>
        <begin position="53"/>
        <end position="93"/>
    </location>
</feature>
<dbReference type="InterPro" id="IPR043021">
    <property type="entry name" value="GCM_small"/>
</dbReference>
<evidence type="ECO:0000256" key="2">
    <source>
        <dbReference type="ARBA" id="ARBA00023015"/>
    </source>
</evidence>
<dbReference type="InterPro" id="IPR039791">
    <property type="entry name" value="GCM"/>
</dbReference>
<feature type="compositionally biased region" description="Low complexity" evidence="6">
    <location>
        <begin position="670"/>
        <end position="690"/>
    </location>
</feature>
<evidence type="ECO:0000256" key="5">
    <source>
        <dbReference type="ARBA" id="ARBA00023242"/>
    </source>
</evidence>
<protein>
    <submittedName>
        <fullName evidence="8">Glial cells missing transcription factor</fullName>
    </submittedName>
</protein>
<dbReference type="Pfam" id="PF03615">
    <property type="entry name" value="GCM"/>
    <property type="match status" value="1"/>
</dbReference>
<accession>A0A0P0UPF6</accession>
<feature type="compositionally biased region" description="Low complexity" evidence="6">
    <location>
        <begin position="53"/>
        <end position="86"/>
    </location>
</feature>
<keyword evidence="5" id="KW-0539">Nucleus</keyword>
<feature type="region of interest" description="Disordered" evidence="6">
    <location>
        <begin position="552"/>
        <end position="583"/>
    </location>
</feature>
<feature type="region of interest" description="Disordered" evidence="6">
    <location>
        <begin position="331"/>
        <end position="354"/>
    </location>
</feature>
<evidence type="ECO:0000259" key="7">
    <source>
        <dbReference type="PROSITE" id="PS50807"/>
    </source>
</evidence>
<evidence type="ECO:0000313" key="8">
    <source>
        <dbReference type="EMBL" id="BAS66823.1"/>
    </source>
</evidence>
<gene>
    <name evidence="8" type="primary">gcm</name>
</gene>
<dbReference type="InterPro" id="IPR036115">
    <property type="entry name" value="GCM_dom_sf"/>
</dbReference>